<feature type="compositionally biased region" description="Low complexity" evidence="11">
    <location>
        <begin position="447"/>
        <end position="468"/>
    </location>
</feature>
<dbReference type="InterPro" id="IPR001628">
    <property type="entry name" value="Znf_hrmn_rcpt"/>
</dbReference>
<evidence type="ECO:0000256" key="5">
    <source>
        <dbReference type="ARBA" id="ARBA00023015"/>
    </source>
</evidence>
<evidence type="ECO:0000259" key="12">
    <source>
        <dbReference type="PROSITE" id="PS51030"/>
    </source>
</evidence>
<keyword evidence="9 10" id="KW-0539">Nucleus</keyword>
<protein>
    <submittedName>
        <fullName evidence="14">Uncharacterized protein</fullName>
    </submittedName>
</protein>
<dbReference type="SUPFAM" id="SSF57716">
    <property type="entry name" value="Glucocorticoid receptor-like (DNA-binding domain)"/>
    <property type="match status" value="1"/>
</dbReference>
<dbReference type="SMART" id="SM00399">
    <property type="entry name" value="ZnF_C4"/>
    <property type="match status" value="1"/>
</dbReference>
<dbReference type="PRINTS" id="PR00047">
    <property type="entry name" value="STROIDFINGER"/>
</dbReference>
<keyword evidence="2 10" id="KW-0479">Metal-binding</keyword>
<sequence length="539" mass="60793">MLAPSMDMSYISNFNWKCWGREFWSGGGSFEDSNSMESHHFRPMEHSPTDGYGCGKARKNKEDKYCGVCGDRALGYNFDAISCESCKAFFRRNAPKGLDYFKCPYEEKCKMDVSNRRFCKRCRLRKCFEIGMRKEYILTEEEKMRKRMRIEENRCRLKQPATSVDRRFRDIDKTKMQSGDVTSSQVRLRPMEPEEDIAIREVVSAYHQSLEICVESDISRERPSMIDVVNIAEISVRRVIDMSKKIKSFKALSQADQIGLLKGGSIELLIIRSVITFDKDKQQFLDPYDKEKYAMTTEQFKIATDSAAAPTGEGEAGEMDVGGMGLFEDHMRFVKSLALDLQADETVLILLLMIALYSPDRPNITDKSYIAQEQERYALLLLRYLESKHPQHVVRMLYPKLLMKLVDIRNLNEEHSQVLLRINPDGLQPLMKEVLEHNLDRKPDSAPTSPTGGVTSATSPSSSAAAVPGQPPVGSPMVPAVPSPVPAGMASPNGMSTPSPPAVSSPPHFQHQQLLPQQALSLPQQHPPMMTTPSLPTRQ</sequence>
<dbReference type="InterPro" id="IPR000536">
    <property type="entry name" value="Nucl_hrmn_rcpt_lig-bd"/>
</dbReference>
<dbReference type="InterPro" id="IPR050234">
    <property type="entry name" value="Nuclear_hormone_rcpt_NR1"/>
</dbReference>
<keyword evidence="8 10" id="KW-0675">Receptor</keyword>
<dbReference type="Gene3D" id="3.30.50.10">
    <property type="entry name" value="Erythroid Transcription Factor GATA-1, subunit A"/>
    <property type="match status" value="1"/>
</dbReference>
<dbReference type="PROSITE" id="PS00031">
    <property type="entry name" value="NUCLEAR_REC_DBD_1"/>
    <property type="match status" value="1"/>
</dbReference>
<dbReference type="Gene3D" id="1.10.565.10">
    <property type="entry name" value="Retinoid X Receptor"/>
    <property type="match status" value="1"/>
</dbReference>
<evidence type="ECO:0000256" key="7">
    <source>
        <dbReference type="ARBA" id="ARBA00023163"/>
    </source>
</evidence>
<dbReference type="PANTHER" id="PTHR24082">
    <property type="entry name" value="NUCLEAR HORMONE RECEPTOR"/>
    <property type="match status" value="1"/>
</dbReference>
<comment type="caution">
    <text evidence="14">The sequence shown here is derived from an EMBL/GenBank/DDBJ whole genome shotgun (WGS) entry which is preliminary data.</text>
</comment>
<evidence type="ECO:0000256" key="3">
    <source>
        <dbReference type="ARBA" id="ARBA00022771"/>
    </source>
</evidence>
<dbReference type="GO" id="GO:0005634">
    <property type="term" value="C:nucleus"/>
    <property type="evidence" value="ECO:0007669"/>
    <property type="project" value="UniProtKB-SubCell"/>
</dbReference>
<feature type="compositionally biased region" description="Low complexity" evidence="11">
    <location>
        <begin position="505"/>
        <end position="528"/>
    </location>
</feature>
<evidence type="ECO:0000256" key="11">
    <source>
        <dbReference type="SAM" id="MobiDB-lite"/>
    </source>
</evidence>
<keyword evidence="3 10" id="KW-0863">Zinc-finger</keyword>
<evidence type="ECO:0000313" key="14">
    <source>
        <dbReference type="EMBL" id="KAK7110975.1"/>
    </source>
</evidence>
<dbReference type="PROSITE" id="PS51843">
    <property type="entry name" value="NR_LBD"/>
    <property type="match status" value="1"/>
</dbReference>
<dbReference type="InterPro" id="IPR013088">
    <property type="entry name" value="Znf_NHR/GATA"/>
</dbReference>
<gene>
    <name evidence="14" type="ORF">V1264_014764</name>
</gene>
<evidence type="ECO:0000256" key="1">
    <source>
        <dbReference type="ARBA" id="ARBA00008092"/>
    </source>
</evidence>
<name>A0AAN9GLD5_9CAEN</name>
<dbReference type="PRINTS" id="PR00546">
    <property type="entry name" value="THYROIDHORMR"/>
</dbReference>
<dbReference type="SMART" id="SM00430">
    <property type="entry name" value="HOLI"/>
    <property type="match status" value="1"/>
</dbReference>
<dbReference type="SUPFAM" id="SSF48508">
    <property type="entry name" value="Nuclear receptor ligand-binding domain"/>
    <property type="match status" value="1"/>
</dbReference>
<evidence type="ECO:0000256" key="9">
    <source>
        <dbReference type="ARBA" id="ARBA00023242"/>
    </source>
</evidence>
<keyword evidence="15" id="KW-1185">Reference proteome</keyword>
<accession>A0AAN9GLD5</accession>
<comment type="similarity">
    <text evidence="1">Belongs to the nuclear hormone receptor family. NR1 subfamily.</text>
</comment>
<evidence type="ECO:0000256" key="6">
    <source>
        <dbReference type="ARBA" id="ARBA00023125"/>
    </source>
</evidence>
<dbReference type="GO" id="GO:0030154">
    <property type="term" value="P:cell differentiation"/>
    <property type="evidence" value="ECO:0007669"/>
    <property type="project" value="TreeGrafter"/>
</dbReference>
<dbReference type="PANTHER" id="PTHR24082:SF283">
    <property type="entry name" value="NUCLEAR HORMONE RECEPTOR HR96"/>
    <property type="match status" value="1"/>
</dbReference>
<keyword evidence="4 10" id="KW-0862">Zinc</keyword>
<evidence type="ECO:0000259" key="13">
    <source>
        <dbReference type="PROSITE" id="PS51843"/>
    </source>
</evidence>
<proteinExistence type="inferred from homology"/>
<evidence type="ECO:0000313" key="15">
    <source>
        <dbReference type="Proteomes" id="UP001374579"/>
    </source>
</evidence>
<dbReference type="InterPro" id="IPR001728">
    <property type="entry name" value="ThyrH_rcpt"/>
</dbReference>
<dbReference type="InterPro" id="IPR035500">
    <property type="entry name" value="NHR-like_dom_sf"/>
</dbReference>
<keyword evidence="7 10" id="KW-0804">Transcription</keyword>
<reference evidence="14 15" key="1">
    <citation type="submission" date="2024-02" db="EMBL/GenBank/DDBJ databases">
        <title>Chromosome-scale genome assembly of the rough periwinkle Littorina saxatilis.</title>
        <authorList>
            <person name="De Jode A."/>
            <person name="Faria R."/>
            <person name="Formenti G."/>
            <person name="Sims Y."/>
            <person name="Smith T.P."/>
            <person name="Tracey A."/>
            <person name="Wood J.M.D."/>
            <person name="Zagrodzka Z.B."/>
            <person name="Johannesson K."/>
            <person name="Butlin R.K."/>
            <person name="Leder E.H."/>
        </authorList>
    </citation>
    <scope>NUCLEOTIDE SEQUENCE [LARGE SCALE GENOMIC DNA]</scope>
    <source>
        <strain evidence="14">Snail1</strain>
        <tissue evidence="14">Muscle</tissue>
    </source>
</reference>
<feature type="compositionally biased region" description="Pro residues" evidence="11">
    <location>
        <begin position="469"/>
        <end position="485"/>
    </location>
</feature>
<dbReference type="Proteomes" id="UP001374579">
    <property type="component" value="Unassembled WGS sequence"/>
</dbReference>
<feature type="domain" description="NR LBD" evidence="13">
    <location>
        <begin position="194"/>
        <end position="441"/>
    </location>
</feature>
<organism evidence="14 15">
    <name type="scientific">Littorina saxatilis</name>
    <dbReference type="NCBI Taxonomy" id="31220"/>
    <lineage>
        <taxon>Eukaryota</taxon>
        <taxon>Metazoa</taxon>
        <taxon>Spiralia</taxon>
        <taxon>Lophotrochozoa</taxon>
        <taxon>Mollusca</taxon>
        <taxon>Gastropoda</taxon>
        <taxon>Caenogastropoda</taxon>
        <taxon>Littorinimorpha</taxon>
        <taxon>Littorinoidea</taxon>
        <taxon>Littorinidae</taxon>
        <taxon>Littorina</taxon>
    </lineage>
</organism>
<dbReference type="PROSITE" id="PS51030">
    <property type="entry name" value="NUCLEAR_REC_DBD_2"/>
    <property type="match status" value="1"/>
</dbReference>
<dbReference type="Pfam" id="PF00105">
    <property type="entry name" value="zf-C4"/>
    <property type="match status" value="1"/>
</dbReference>
<evidence type="ECO:0000256" key="4">
    <source>
        <dbReference type="ARBA" id="ARBA00022833"/>
    </source>
</evidence>
<dbReference type="InterPro" id="IPR001723">
    <property type="entry name" value="Nuclear_hrmn_rcpt"/>
</dbReference>
<dbReference type="AlphaFoldDB" id="A0AAN9GLD5"/>
<feature type="domain" description="Nuclear receptor" evidence="12">
    <location>
        <begin position="63"/>
        <end position="139"/>
    </location>
</feature>
<dbReference type="GO" id="GO:0000978">
    <property type="term" value="F:RNA polymerase II cis-regulatory region sequence-specific DNA binding"/>
    <property type="evidence" value="ECO:0007669"/>
    <property type="project" value="TreeGrafter"/>
</dbReference>
<dbReference type="EMBL" id="JBAMIC010000003">
    <property type="protein sequence ID" value="KAK7110975.1"/>
    <property type="molecule type" value="Genomic_DNA"/>
</dbReference>
<dbReference type="GO" id="GO:0000122">
    <property type="term" value="P:negative regulation of transcription by RNA polymerase II"/>
    <property type="evidence" value="ECO:0007669"/>
    <property type="project" value="TreeGrafter"/>
</dbReference>
<keyword evidence="5 10" id="KW-0805">Transcription regulation</keyword>
<evidence type="ECO:0000256" key="8">
    <source>
        <dbReference type="ARBA" id="ARBA00023170"/>
    </source>
</evidence>
<dbReference type="GO" id="GO:0008270">
    <property type="term" value="F:zinc ion binding"/>
    <property type="evidence" value="ECO:0007669"/>
    <property type="project" value="UniProtKB-KW"/>
</dbReference>
<keyword evidence="6 10" id="KW-0238">DNA-binding</keyword>
<evidence type="ECO:0000256" key="2">
    <source>
        <dbReference type="ARBA" id="ARBA00022723"/>
    </source>
</evidence>
<comment type="subcellular location">
    <subcellularLocation>
        <location evidence="10">Nucleus</location>
    </subcellularLocation>
</comment>
<dbReference type="GO" id="GO:0004879">
    <property type="term" value="F:nuclear receptor activity"/>
    <property type="evidence" value="ECO:0007669"/>
    <property type="project" value="InterPro"/>
</dbReference>
<feature type="region of interest" description="Disordered" evidence="11">
    <location>
        <begin position="440"/>
        <end position="539"/>
    </location>
</feature>
<dbReference type="GO" id="GO:0045944">
    <property type="term" value="P:positive regulation of transcription by RNA polymerase II"/>
    <property type="evidence" value="ECO:0007669"/>
    <property type="project" value="TreeGrafter"/>
</dbReference>
<dbReference type="PRINTS" id="PR00398">
    <property type="entry name" value="STRDHORMONER"/>
</dbReference>
<evidence type="ECO:0000256" key="10">
    <source>
        <dbReference type="RuleBase" id="RU004334"/>
    </source>
</evidence>
<dbReference type="Pfam" id="PF00104">
    <property type="entry name" value="Hormone_recep"/>
    <property type="match status" value="1"/>
</dbReference>